<gene>
    <name evidence="1" type="ORF">H9841_09015</name>
</gene>
<sequence>MYRWYTRSELMEIAQKHHLPGSASLSQKSALEFYSFLLEYEEVFLVSGLSTPDFLLTGLSFLCRSLYEAEAAGDTAPDVECYLPKVVNDFLTLPELDTEDTAGETALLTLERELEEEIGFRRHGSFLWE</sequence>
<reference evidence="1" key="2">
    <citation type="submission" date="2021-04" db="EMBL/GenBank/DDBJ databases">
        <authorList>
            <person name="Gilroy R."/>
        </authorList>
    </citation>
    <scope>NUCLEOTIDE SEQUENCE</scope>
    <source>
        <strain evidence="1">ChiBcec16_6824</strain>
    </source>
</reference>
<evidence type="ECO:0000313" key="1">
    <source>
        <dbReference type="EMBL" id="HIY22024.1"/>
    </source>
</evidence>
<dbReference type="AlphaFoldDB" id="A0A9D2BZB6"/>
<proteinExistence type="predicted"/>
<reference evidence="1" key="1">
    <citation type="journal article" date="2021" name="PeerJ">
        <title>Extensive microbial diversity within the chicken gut microbiome revealed by metagenomics and culture.</title>
        <authorList>
            <person name="Gilroy R."/>
            <person name="Ravi A."/>
            <person name="Getino M."/>
            <person name="Pursley I."/>
            <person name="Horton D.L."/>
            <person name="Alikhan N.F."/>
            <person name="Baker D."/>
            <person name="Gharbi K."/>
            <person name="Hall N."/>
            <person name="Watson M."/>
            <person name="Adriaenssens E.M."/>
            <person name="Foster-Nyarko E."/>
            <person name="Jarju S."/>
            <person name="Secka A."/>
            <person name="Antonio M."/>
            <person name="Oren A."/>
            <person name="Chaudhuri R.R."/>
            <person name="La Ragione R."/>
            <person name="Hildebrand F."/>
            <person name="Pallen M.J."/>
        </authorList>
    </citation>
    <scope>NUCLEOTIDE SEQUENCE</scope>
    <source>
        <strain evidence="1">ChiBcec16_6824</strain>
    </source>
</reference>
<accession>A0A9D2BZB6</accession>
<evidence type="ECO:0000313" key="2">
    <source>
        <dbReference type="Proteomes" id="UP000823868"/>
    </source>
</evidence>
<organism evidence="1 2">
    <name type="scientific">Candidatus Flavonifractor merdigallinarum</name>
    <dbReference type="NCBI Taxonomy" id="2838589"/>
    <lineage>
        <taxon>Bacteria</taxon>
        <taxon>Bacillati</taxon>
        <taxon>Bacillota</taxon>
        <taxon>Clostridia</taxon>
        <taxon>Eubacteriales</taxon>
        <taxon>Oscillospiraceae</taxon>
        <taxon>Flavonifractor</taxon>
    </lineage>
</organism>
<protein>
    <submittedName>
        <fullName evidence="1">Uncharacterized protein</fullName>
    </submittedName>
</protein>
<name>A0A9D2BZB6_9FIRM</name>
<dbReference type="Proteomes" id="UP000823868">
    <property type="component" value="Unassembled WGS sequence"/>
</dbReference>
<dbReference type="EMBL" id="DXDX01000167">
    <property type="protein sequence ID" value="HIY22024.1"/>
    <property type="molecule type" value="Genomic_DNA"/>
</dbReference>
<comment type="caution">
    <text evidence="1">The sequence shown here is derived from an EMBL/GenBank/DDBJ whole genome shotgun (WGS) entry which is preliminary data.</text>
</comment>